<accession>A0A6I1MR49</accession>
<dbReference type="GO" id="GO:0006313">
    <property type="term" value="P:DNA transposition"/>
    <property type="evidence" value="ECO:0007669"/>
    <property type="project" value="InterPro"/>
</dbReference>
<dbReference type="PANTHER" id="PTHR33258:SF1">
    <property type="entry name" value="TRANSPOSASE INSL FOR INSERTION SEQUENCE ELEMENT IS186A-RELATED"/>
    <property type="match status" value="1"/>
</dbReference>
<organism evidence="8 9">
    <name type="scientific">Clostridium tarantellae</name>
    <dbReference type="NCBI Taxonomy" id="39493"/>
    <lineage>
        <taxon>Bacteria</taxon>
        <taxon>Bacillati</taxon>
        <taxon>Bacillota</taxon>
        <taxon>Clostridia</taxon>
        <taxon>Eubacteriales</taxon>
        <taxon>Clostridiaceae</taxon>
        <taxon>Clostridium</taxon>
    </lineage>
</organism>
<evidence type="ECO:0000256" key="3">
    <source>
        <dbReference type="ARBA" id="ARBA00023125"/>
    </source>
</evidence>
<dbReference type="AlphaFoldDB" id="A0A6I1MR49"/>
<protein>
    <submittedName>
        <fullName evidence="8">IS4 family transposase</fullName>
    </submittedName>
</protein>
<keyword evidence="5" id="KW-0472">Membrane</keyword>
<evidence type="ECO:0000256" key="4">
    <source>
        <dbReference type="ARBA" id="ARBA00023172"/>
    </source>
</evidence>
<dbReference type="EMBL" id="WHJC01000491">
    <property type="protein sequence ID" value="MPQ45190.1"/>
    <property type="molecule type" value="Genomic_DNA"/>
</dbReference>
<evidence type="ECO:0000259" key="7">
    <source>
        <dbReference type="Pfam" id="PF14294"/>
    </source>
</evidence>
<dbReference type="InterPro" id="IPR025399">
    <property type="entry name" value="DUF4372"/>
</dbReference>
<sequence>MIDYSKLFDKFIEQIDWNILQHSTFKLNTDYKVSKFFTSDHLKAMIYHHLEQKDSLRDTNKCICLSTRLKKVLKNVSLSTLAYHNKKRNYKVFLPVLSELIAKNLNTGSANDILKRFGPVKLIDSTTISMSLSFYNWALFRKTKAGIKIHTRFDLNKGIPDAFVVTNAADHDKTKMDDLISEKHCIYVLDKAYVHYNKFDKYTKEEKYFITRLKDNAIIEEIEDLKVSYSEKRLLDVSTKIIYDKVVKLGSPGTYQTKENYRIIKIIDKQGKNLTFITNIDDLFSEEIAWLYKKRWEIELFFKWIKQNLRFKTLVGHSLNAVMIQIITGIMTFIMLKSLEPLAPKGFGFINIKRAVKENLLELYPTNKFCWSLVFNPT</sequence>
<keyword evidence="9" id="KW-1185">Reference proteome</keyword>
<evidence type="ECO:0000313" key="8">
    <source>
        <dbReference type="EMBL" id="MPQ45190.1"/>
    </source>
</evidence>
<comment type="similarity">
    <text evidence="1">Belongs to the transposase 11 family.</text>
</comment>
<dbReference type="InterPro" id="IPR012337">
    <property type="entry name" value="RNaseH-like_sf"/>
</dbReference>
<feature type="domain" description="DUF4372" evidence="7">
    <location>
        <begin position="7"/>
        <end position="66"/>
    </location>
</feature>
<evidence type="ECO:0000259" key="6">
    <source>
        <dbReference type="Pfam" id="PF01609"/>
    </source>
</evidence>
<keyword evidence="4" id="KW-0233">DNA recombination</keyword>
<evidence type="ECO:0000256" key="1">
    <source>
        <dbReference type="ARBA" id="ARBA00010075"/>
    </source>
</evidence>
<dbReference type="RefSeq" id="WP_327445296.1">
    <property type="nucleotide sequence ID" value="NZ_WHJC01000491.1"/>
</dbReference>
<dbReference type="Proteomes" id="UP000430345">
    <property type="component" value="Unassembled WGS sequence"/>
</dbReference>
<gene>
    <name evidence="8" type="ORF">GBZ86_15855</name>
</gene>
<name>A0A6I1MR49_9CLOT</name>
<keyword evidence="5" id="KW-1133">Transmembrane helix</keyword>
<evidence type="ECO:0000256" key="5">
    <source>
        <dbReference type="SAM" id="Phobius"/>
    </source>
</evidence>
<dbReference type="Pfam" id="PF14294">
    <property type="entry name" value="DUF4372"/>
    <property type="match status" value="1"/>
</dbReference>
<dbReference type="GO" id="GO:0004803">
    <property type="term" value="F:transposase activity"/>
    <property type="evidence" value="ECO:0007669"/>
    <property type="project" value="InterPro"/>
</dbReference>
<dbReference type="InterPro" id="IPR047952">
    <property type="entry name" value="Transpos_IS4"/>
</dbReference>
<dbReference type="NCBIfam" id="NF033592">
    <property type="entry name" value="transpos_IS4_1"/>
    <property type="match status" value="1"/>
</dbReference>
<feature type="transmembrane region" description="Helical" evidence="5">
    <location>
        <begin position="314"/>
        <end position="336"/>
    </location>
</feature>
<evidence type="ECO:0000256" key="2">
    <source>
        <dbReference type="ARBA" id="ARBA00022578"/>
    </source>
</evidence>
<evidence type="ECO:0000313" key="9">
    <source>
        <dbReference type="Proteomes" id="UP000430345"/>
    </source>
</evidence>
<dbReference type="GO" id="GO:0003677">
    <property type="term" value="F:DNA binding"/>
    <property type="evidence" value="ECO:0007669"/>
    <property type="project" value="UniProtKB-KW"/>
</dbReference>
<dbReference type="SUPFAM" id="SSF53098">
    <property type="entry name" value="Ribonuclease H-like"/>
    <property type="match status" value="1"/>
</dbReference>
<keyword evidence="2" id="KW-0815">Transposition</keyword>
<dbReference type="Pfam" id="PF01609">
    <property type="entry name" value="DDE_Tnp_1"/>
    <property type="match status" value="1"/>
</dbReference>
<keyword evidence="5" id="KW-0812">Transmembrane</keyword>
<dbReference type="PANTHER" id="PTHR33258">
    <property type="entry name" value="TRANSPOSASE INSL FOR INSERTION SEQUENCE ELEMENT IS186A-RELATED"/>
    <property type="match status" value="1"/>
</dbReference>
<comment type="caution">
    <text evidence="8">The sequence shown here is derived from an EMBL/GenBank/DDBJ whole genome shotgun (WGS) entry which is preliminary data.</text>
</comment>
<reference evidence="8 9" key="1">
    <citation type="submission" date="2019-10" db="EMBL/GenBank/DDBJ databases">
        <title>The Genome Sequence of Clostridium tarantellae Isolated from Fish Brain.</title>
        <authorList>
            <person name="Bano L."/>
            <person name="Kiel M."/>
            <person name="Sales G."/>
            <person name="Doxey A.C."/>
            <person name="Mansfield M.J."/>
            <person name="Schiavone M."/>
            <person name="Rossetto O."/>
            <person name="Pirazzini M."/>
            <person name="Dobrindt U."/>
            <person name="Montecucco C."/>
        </authorList>
    </citation>
    <scope>NUCLEOTIDE SEQUENCE [LARGE SCALE GENOMIC DNA]</scope>
    <source>
        <strain evidence="8 9">DSM 3997</strain>
    </source>
</reference>
<proteinExistence type="inferred from homology"/>
<keyword evidence="3" id="KW-0238">DNA-binding</keyword>
<dbReference type="InterPro" id="IPR002559">
    <property type="entry name" value="Transposase_11"/>
</dbReference>
<feature type="domain" description="Transposase IS4-like" evidence="6">
    <location>
        <begin position="118"/>
        <end position="332"/>
    </location>
</feature>